<proteinExistence type="predicted"/>
<dbReference type="Proteomes" id="UP000235392">
    <property type="component" value="Unassembled WGS sequence"/>
</dbReference>
<feature type="region of interest" description="Disordered" evidence="1">
    <location>
        <begin position="158"/>
        <end position="204"/>
    </location>
</feature>
<feature type="region of interest" description="Disordered" evidence="1">
    <location>
        <begin position="1"/>
        <end position="20"/>
    </location>
</feature>
<feature type="region of interest" description="Disordered" evidence="1">
    <location>
        <begin position="31"/>
        <end position="88"/>
    </location>
</feature>
<comment type="caution">
    <text evidence="2">The sequence shown here is derived from an EMBL/GenBank/DDBJ whole genome shotgun (WGS) entry which is preliminary data.</text>
</comment>
<name>A0A2N5SKB6_9BASI</name>
<protein>
    <submittedName>
        <fullName evidence="2">Uncharacterized protein</fullName>
    </submittedName>
</protein>
<evidence type="ECO:0000313" key="2">
    <source>
        <dbReference type="EMBL" id="PLW13661.1"/>
    </source>
</evidence>
<feature type="compositionally biased region" description="Polar residues" evidence="1">
    <location>
        <begin position="62"/>
        <end position="76"/>
    </location>
</feature>
<evidence type="ECO:0000313" key="3">
    <source>
        <dbReference type="Proteomes" id="UP000235392"/>
    </source>
</evidence>
<organism evidence="2 3">
    <name type="scientific">Puccinia coronata f. sp. avenae</name>
    <dbReference type="NCBI Taxonomy" id="200324"/>
    <lineage>
        <taxon>Eukaryota</taxon>
        <taxon>Fungi</taxon>
        <taxon>Dikarya</taxon>
        <taxon>Basidiomycota</taxon>
        <taxon>Pucciniomycotina</taxon>
        <taxon>Pucciniomycetes</taxon>
        <taxon>Pucciniales</taxon>
        <taxon>Pucciniaceae</taxon>
        <taxon>Puccinia</taxon>
    </lineage>
</organism>
<gene>
    <name evidence="2" type="ORF">PCASD_23388</name>
</gene>
<sequence length="277" mass="30685">MNGYIPPFPRRRYPSPQANLAPILCGPQLVARETQEEHSAKRHFNHGGGQNPLNDNEELRKAQSSNQYPTSESFNDQPEKADLESVDSSSICNDNLSVHDNHAKLDGFQLPLSNHQSEHLKTESIDKSHIEKREQSYYDTSIKNTSLLYSYNNNDNTKFPGNDYPDAYGPVENEQSDNYHNNNNEENAHNIDPGEMDNFPDNNGSCGSYDDGNCDGYNGESISGYDDGSIGGYDDGSIGGYDDGSCGAYDDYQEEGFADFYEDPYNGGPATLTVEVA</sequence>
<feature type="compositionally biased region" description="Low complexity" evidence="1">
    <location>
        <begin position="172"/>
        <end position="185"/>
    </location>
</feature>
<dbReference type="AlphaFoldDB" id="A0A2N5SKB6"/>
<dbReference type="EMBL" id="PGCI01000844">
    <property type="protein sequence ID" value="PLW13661.1"/>
    <property type="molecule type" value="Genomic_DNA"/>
</dbReference>
<evidence type="ECO:0000256" key="1">
    <source>
        <dbReference type="SAM" id="MobiDB-lite"/>
    </source>
</evidence>
<accession>A0A2N5SKB6</accession>
<reference evidence="2 3" key="1">
    <citation type="submission" date="2017-11" db="EMBL/GenBank/DDBJ databases">
        <title>De novo assembly and phasing of dikaryotic genomes from two isolates of Puccinia coronata f. sp. avenae, the causal agent of oat crown rust.</title>
        <authorList>
            <person name="Miller M.E."/>
            <person name="Zhang Y."/>
            <person name="Omidvar V."/>
            <person name="Sperschneider J."/>
            <person name="Schwessinger B."/>
            <person name="Raley C."/>
            <person name="Palmer J.M."/>
            <person name="Garnica D."/>
            <person name="Upadhyaya N."/>
            <person name="Rathjen J."/>
            <person name="Taylor J.M."/>
            <person name="Park R.F."/>
            <person name="Dodds P.N."/>
            <person name="Hirsch C.D."/>
            <person name="Kianian S.F."/>
            <person name="Figueroa M."/>
        </authorList>
    </citation>
    <scope>NUCLEOTIDE SEQUENCE [LARGE SCALE GENOMIC DNA]</scope>
    <source>
        <strain evidence="2">12SD80</strain>
    </source>
</reference>